<dbReference type="PANTHER" id="PTHR13302:SF8">
    <property type="entry name" value="CONSERVED OLIGOMERIC GOLGI COMPLEX SUBUNIT 3"/>
    <property type="match status" value="1"/>
</dbReference>
<keyword evidence="1" id="KW-0812">Transmembrane</keyword>
<dbReference type="Pfam" id="PF20671">
    <property type="entry name" value="COG3_C"/>
    <property type="match status" value="1"/>
</dbReference>
<evidence type="ECO:0000259" key="2">
    <source>
        <dbReference type="Pfam" id="PF20671"/>
    </source>
</evidence>
<dbReference type="GO" id="GO:0016020">
    <property type="term" value="C:membrane"/>
    <property type="evidence" value="ECO:0007669"/>
    <property type="project" value="InterPro"/>
</dbReference>
<keyword evidence="4" id="KW-1185">Reference proteome</keyword>
<feature type="transmembrane region" description="Helical" evidence="1">
    <location>
        <begin position="52"/>
        <end position="78"/>
    </location>
</feature>
<dbReference type="PANTHER" id="PTHR13302">
    <property type="entry name" value="CONSERVED OLIGOMERIC GOLGI COMPLEX COMPONENT 3"/>
    <property type="match status" value="1"/>
</dbReference>
<dbReference type="EMBL" id="UYRU01007993">
    <property type="protein sequence ID" value="VDK41618.1"/>
    <property type="molecule type" value="Genomic_DNA"/>
</dbReference>
<evidence type="ECO:0000313" key="3">
    <source>
        <dbReference type="EMBL" id="VDK41618.1"/>
    </source>
</evidence>
<reference evidence="3 4" key="1">
    <citation type="submission" date="2018-11" db="EMBL/GenBank/DDBJ databases">
        <authorList>
            <consortium name="Pathogen Informatics"/>
        </authorList>
    </citation>
    <scope>NUCLEOTIDE SEQUENCE [LARGE SCALE GENOMIC DNA]</scope>
</reference>
<dbReference type="Proteomes" id="UP000281553">
    <property type="component" value="Unassembled WGS sequence"/>
</dbReference>
<organism evidence="3 4">
    <name type="scientific">Dibothriocephalus latus</name>
    <name type="common">Fish tapeworm</name>
    <name type="synonym">Diphyllobothrium latum</name>
    <dbReference type="NCBI Taxonomy" id="60516"/>
    <lineage>
        <taxon>Eukaryota</taxon>
        <taxon>Metazoa</taxon>
        <taxon>Spiralia</taxon>
        <taxon>Lophotrochozoa</taxon>
        <taxon>Platyhelminthes</taxon>
        <taxon>Cestoda</taxon>
        <taxon>Eucestoda</taxon>
        <taxon>Diphyllobothriidea</taxon>
        <taxon>Diphyllobothriidae</taxon>
        <taxon>Dibothriocephalus</taxon>
    </lineage>
</organism>
<evidence type="ECO:0000313" key="4">
    <source>
        <dbReference type="Proteomes" id="UP000281553"/>
    </source>
</evidence>
<protein>
    <recommendedName>
        <fullName evidence="2">Conserved oligomeric Golgi complex subunit 3 C-terminal domain-containing protein</fullName>
    </recommendedName>
</protein>
<evidence type="ECO:0000256" key="1">
    <source>
        <dbReference type="SAM" id="Phobius"/>
    </source>
</evidence>
<keyword evidence="1" id="KW-1133">Transmembrane helix</keyword>
<dbReference type="AlphaFoldDB" id="A0A3P6RHU4"/>
<dbReference type="InterPro" id="IPR048685">
    <property type="entry name" value="COG3_C"/>
</dbReference>
<dbReference type="GO" id="GO:0006886">
    <property type="term" value="P:intracellular protein transport"/>
    <property type="evidence" value="ECO:0007669"/>
    <property type="project" value="InterPro"/>
</dbReference>
<dbReference type="GO" id="GO:0017119">
    <property type="term" value="C:Golgi transport complex"/>
    <property type="evidence" value="ECO:0007669"/>
    <property type="project" value="TreeGrafter"/>
</dbReference>
<proteinExistence type="predicted"/>
<accession>A0A3P6RHU4</accession>
<sequence>MEAFSEMCHNLLVDVQQRLIFRAHVYIKSQILDYAPSPGDLAYPEKLEMMEVIISLVPIMSNVICFFFLCLIAVLGILGAADLRLKASTLSSRYLHNHQLSQ</sequence>
<feature type="domain" description="Conserved oligomeric Golgi complex subunit 3 C-terminal" evidence="2">
    <location>
        <begin position="2"/>
        <end position="48"/>
    </location>
</feature>
<dbReference type="InterPro" id="IPR007265">
    <property type="entry name" value="COG_su3"/>
</dbReference>
<dbReference type="GO" id="GO:0006891">
    <property type="term" value="P:intra-Golgi vesicle-mediated transport"/>
    <property type="evidence" value="ECO:0007669"/>
    <property type="project" value="TreeGrafter"/>
</dbReference>
<dbReference type="GO" id="GO:0007030">
    <property type="term" value="P:Golgi organization"/>
    <property type="evidence" value="ECO:0007669"/>
    <property type="project" value="TreeGrafter"/>
</dbReference>
<dbReference type="OrthoDB" id="6275796at2759"/>
<keyword evidence="1" id="KW-0472">Membrane</keyword>
<gene>
    <name evidence="3" type="ORF">DILT_LOCUS1273</name>
</gene>
<name>A0A3P6RHU4_DIBLA</name>
<dbReference type="GO" id="GO:0005801">
    <property type="term" value="C:cis-Golgi network"/>
    <property type="evidence" value="ECO:0007669"/>
    <property type="project" value="InterPro"/>
</dbReference>